<reference evidence="1" key="1">
    <citation type="journal article" date="2020" name="Nature">
        <title>Giant virus diversity and host interactions through global metagenomics.</title>
        <authorList>
            <person name="Schulz F."/>
            <person name="Roux S."/>
            <person name="Paez-Espino D."/>
            <person name="Jungbluth S."/>
            <person name="Walsh D.A."/>
            <person name="Denef V.J."/>
            <person name="McMahon K.D."/>
            <person name="Konstantinidis K.T."/>
            <person name="Eloe-Fadrosh E.A."/>
            <person name="Kyrpides N.C."/>
            <person name="Woyke T."/>
        </authorList>
    </citation>
    <scope>NUCLEOTIDE SEQUENCE</scope>
    <source>
        <strain evidence="1">GVMAG-M-3300020523-10</strain>
    </source>
</reference>
<organism evidence="1">
    <name type="scientific">viral metagenome</name>
    <dbReference type="NCBI Taxonomy" id="1070528"/>
    <lineage>
        <taxon>unclassified sequences</taxon>
        <taxon>metagenomes</taxon>
        <taxon>organismal metagenomes</taxon>
    </lineage>
</organism>
<dbReference type="SUPFAM" id="SSF53335">
    <property type="entry name" value="S-adenosyl-L-methionine-dependent methyltransferases"/>
    <property type="match status" value="1"/>
</dbReference>
<dbReference type="Gene3D" id="3.40.50.150">
    <property type="entry name" value="Vaccinia Virus protein VP39"/>
    <property type="match status" value="1"/>
</dbReference>
<dbReference type="InterPro" id="IPR029063">
    <property type="entry name" value="SAM-dependent_MTases_sf"/>
</dbReference>
<proteinExistence type="predicted"/>
<dbReference type="EMBL" id="MN739379">
    <property type="protein sequence ID" value="QHT01656.1"/>
    <property type="molecule type" value="Genomic_DNA"/>
</dbReference>
<sequence>MINDYYAREVYTQLLKNCCNFINKNCLDIGTRNGANCENLVRVGASSVVGIDIDSSRFDEMWVNKKITLLKQDLLTMDNSNKFDVITCFLWNMPYLQYTNVMNKIKELLNPDGLVYIGIADQIYKYDTPSPYSVNIVELLKKHFNNTRILDTNCCQWLIEAKYPFY</sequence>
<evidence type="ECO:0000313" key="1">
    <source>
        <dbReference type="EMBL" id="QHT01656.1"/>
    </source>
</evidence>
<evidence type="ECO:0008006" key="2">
    <source>
        <dbReference type="Google" id="ProtNLM"/>
    </source>
</evidence>
<dbReference type="CDD" id="cd02440">
    <property type="entry name" value="AdoMet_MTases"/>
    <property type="match status" value="1"/>
</dbReference>
<name>A0A6C0CA99_9ZZZZ</name>
<dbReference type="AlphaFoldDB" id="A0A6C0CA99"/>
<dbReference type="Pfam" id="PF13489">
    <property type="entry name" value="Methyltransf_23"/>
    <property type="match status" value="1"/>
</dbReference>
<protein>
    <recommendedName>
        <fullName evidence="2">Methyltransferase domain-containing protein</fullName>
    </recommendedName>
</protein>
<accession>A0A6C0CA99</accession>